<comment type="subcellular location">
    <subcellularLocation>
        <location evidence="1">Cell membrane</location>
        <topology evidence="1">Multi-pass membrane protein</topology>
    </subcellularLocation>
</comment>
<reference evidence="2 3" key="1">
    <citation type="submission" date="2020-04" db="EMBL/GenBank/DDBJ databases">
        <title>Genome sequence for Sphingorhabdus sp. strain M1.</title>
        <authorList>
            <person name="Park S.-J."/>
        </authorList>
    </citation>
    <scope>NUCLEOTIDE SEQUENCE [LARGE SCALE GENOMIC DNA]</scope>
    <source>
        <strain evidence="2 3">JK6</strain>
    </source>
</reference>
<evidence type="ECO:0000256" key="1">
    <source>
        <dbReference type="RuleBase" id="RU363076"/>
    </source>
</evidence>
<keyword evidence="1" id="KW-1003">Cell membrane</keyword>
<dbReference type="InterPro" id="IPR002994">
    <property type="entry name" value="Surf1/Shy1"/>
</dbReference>
<protein>
    <recommendedName>
        <fullName evidence="1">SURF1-like protein</fullName>
    </recommendedName>
</protein>
<dbReference type="CDD" id="cd06662">
    <property type="entry name" value="SURF1"/>
    <property type="match status" value="1"/>
</dbReference>
<accession>A0A6H2DNY3</accession>
<dbReference type="GO" id="GO:0005886">
    <property type="term" value="C:plasma membrane"/>
    <property type="evidence" value="ECO:0007669"/>
    <property type="project" value="UniProtKB-SubCell"/>
</dbReference>
<keyword evidence="1" id="KW-0472">Membrane</keyword>
<gene>
    <name evidence="2" type="ORF">HF685_14745</name>
</gene>
<keyword evidence="1" id="KW-0812">Transmembrane</keyword>
<keyword evidence="3" id="KW-1185">Reference proteome</keyword>
<dbReference type="KEGG" id="phao:HF685_14745"/>
<dbReference type="Pfam" id="PF02104">
    <property type="entry name" value="SURF1"/>
    <property type="match status" value="1"/>
</dbReference>
<feature type="transmembrane region" description="Helical" evidence="1">
    <location>
        <begin position="12"/>
        <end position="32"/>
    </location>
</feature>
<dbReference type="Proteomes" id="UP000501600">
    <property type="component" value="Chromosome"/>
</dbReference>
<sequence length="214" mass="23066">MRGRGVKRLPIISSLIVALAVGAMIYLGFWQLDRLDQKEALLETYAANFDKPPMAFPQLGPVADEAMFRKSSINCLRITDWQDSSGKASNGQSGFRYIANCVTSAEGPGVLVNMGVSNRPNLEIDWQGGVLTGWITEAPGESSLLDRLMGKDTAPGPMLVADKPMASLLAPASPSIEDIPNNHLAYAVQWFLFAGIALIIFLIALRAKNSSGTK</sequence>
<dbReference type="EMBL" id="CP051217">
    <property type="protein sequence ID" value="QJB70369.1"/>
    <property type="molecule type" value="Genomic_DNA"/>
</dbReference>
<evidence type="ECO:0000313" key="3">
    <source>
        <dbReference type="Proteomes" id="UP000501600"/>
    </source>
</evidence>
<dbReference type="AlphaFoldDB" id="A0A6H2DNY3"/>
<name>A0A6H2DNY3_9SPHN</name>
<organism evidence="2 3">
    <name type="scientific">Parasphingorhabdus halotolerans</name>
    <dbReference type="NCBI Taxonomy" id="2725558"/>
    <lineage>
        <taxon>Bacteria</taxon>
        <taxon>Pseudomonadati</taxon>
        <taxon>Pseudomonadota</taxon>
        <taxon>Alphaproteobacteria</taxon>
        <taxon>Sphingomonadales</taxon>
        <taxon>Sphingomonadaceae</taxon>
        <taxon>Parasphingorhabdus</taxon>
    </lineage>
</organism>
<evidence type="ECO:0000313" key="2">
    <source>
        <dbReference type="EMBL" id="QJB70369.1"/>
    </source>
</evidence>
<feature type="transmembrane region" description="Helical" evidence="1">
    <location>
        <begin position="184"/>
        <end position="205"/>
    </location>
</feature>
<comment type="similarity">
    <text evidence="1">Belongs to the SURF1 family.</text>
</comment>
<proteinExistence type="inferred from homology"/>
<keyword evidence="1" id="KW-1133">Transmembrane helix</keyword>